<dbReference type="EMBL" id="JYFQ01000149">
    <property type="protein sequence ID" value="KKZ11220.1"/>
    <property type="molecule type" value="Genomic_DNA"/>
</dbReference>
<proteinExistence type="predicted"/>
<keyword evidence="1" id="KW-0472">Membrane</keyword>
<keyword evidence="1" id="KW-0812">Transmembrane</keyword>
<sequence>MSAADIIPLGIRREHLPDALAWLGSFYAVAGFGAGYALERASYLIPVVDHVVDFLELLLAPLAGALLSIATIGLLEPSGFNSAAGYVTATNDGGSFPLAVVGFIGGLFALILHVPLMVARLISTVFSFGCANALVGLLEDVIAVALFILALVAVWAALILLLTVISFVIYRAVRALANRRAKQNEAHDHVN</sequence>
<feature type="transmembrane region" description="Helical" evidence="1">
    <location>
        <begin position="95"/>
        <end position="114"/>
    </location>
</feature>
<evidence type="ECO:0000313" key="4">
    <source>
        <dbReference type="Proteomes" id="UP000035037"/>
    </source>
</evidence>
<reference evidence="3 4" key="1">
    <citation type="submission" date="2015-02" db="EMBL/GenBank/DDBJ databases">
        <authorList>
            <person name="Slaby B."/>
            <person name="Hentschel U."/>
        </authorList>
    </citation>
    <scope>NUCLEOTIDE SEQUENCE [LARGE SCALE GENOMIC DNA]</scope>
    <source>
        <strain evidence="3">15L</strain>
    </source>
</reference>
<evidence type="ECO:0000256" key="1">
    <source>
        <dbReference type="SAM" id="Phobius"/>
    </source>
</evidence>
<evidence type="ECO:0000313" key="3">
    <source>
        <dbReference type="EMBL" id="KKZ11220.1"/>
    </source>
</evidence>
<dbReference type="Proteomes" id="UP000035037">
    <property type="component" value="Unassembled WGS sequence"/>
</dbReference>
<feature type="transmembrane region" description="Helical" evidence="1">
    <location>
        <begin position="51"/>
        <end position="75"/>
    </location>
</feature>
<dbReference type="AlphaFoldDB" id="A0A0G8AT77"/>
<organism evidence="3 4">
    <name type="scientific">Candidatus Synechococcus spongiarum 15L</name>
    <dbReference type="NCBI Taxonomy" id="1608419"/>
    <lineage>
        <taxon>Bacteria</taxon>
        <taxon>Bacillati</taxon>
        <taxon>Cyanobacteriota</taxon>
        <taxon>Cyanophyceae</taxon>
        <taxon>Synechococcales</taxon>
        <taxon>Synechococcaceae</taxon>
        <taxon>Synechococcus</taxon>
    </lineage>
</organism>
<gene>
    <name evidence="3" type="ORF">TQ37_07520</name>
</gene>
<keyword evidence="1" id="KW-1133">Transmembrane helix</keyword>
<name>A0A0G8AT77_9SYNE</name>
<feature type="transmembrane region" description="Helical" evidence="1">
    <location>
        <begin position="144"/>
        <end position="170"/>
    </location>
</feature>
<dbReference type="Pfam" id="PF13548">
    <property type="entry name" value="DUF4126"/>
    <property type="match status" value="1"/>
</dbReference>
<reference evidence="3 4" key="2">
    <citation type="submission" date="2015-05" db="EMBL/GenBank/DDBJ databases">
        <title>Lifestyle Evolution in Cyanobacterial Symbionts of Sponges.</title>
        <authorList>
            <person name="Burgsdorf I."/>
            <person name="Slaby B.M."/>
            <person name="Handley K.M."/>
            <person name="Haber M."/>
            <person name="Blom J."/>
            <person name="Marshall C.W."/>
            <person name="Gilbert J.A."/>
            <person name="Hentschel U."/>
            <person name="Steindler L."/>
        </authorList>
    </citation>
    <scope>NUCLEOTIDE SEQUENCE [LARGE SCALE GENOMIC DNA]</scope>
    <source>
        <strain evidence="3">15L</strain>
    </source>
</reference>
<evidence type="ECO:0000259" key="2">
    <source>
        <dbReference type="Pfam" id="PF13548"/>
    </source>
</evidence>
<feature type="transmembrane region" description="Helical" evidence="1">
    <location>
        <begin position="121"/>
        <end position="138"/>
    </location>
</feature>
<feature type="domain" description="DUF4126" evidence="2">
    <location>
        <begin position="15"/>
        <end position="170"/>
    </location>
</feature>
<comment type="caution">
    <text evidence="3">The sequence shown here is derived from an EMBL/GenBank/DDBJ whole genome shotgun (WGS) entry which is preliminary data.</text>
</comment>
<protein>
    <recommendedName>
        <fullName evidence="2">DUF4126 domain-containing protein</fullName>
    </recommendedName>
</protein>
<dbReference type="InterPro" id="IPR025196">
    <property type="entry name" value="DUF4126"/>
</dbReference>
<accession>A0A0G8AT77</accession>
<dbReference type="PATRIC" id="fig|1608419.3.peg.632"/>
<feature type="transmembrane region" description="Helical" evidence="1">
    <location>
        <begin position="20"/>
        <end position="39"/>
    </location>
</feature>